<accession>A0A0A8YK71</accession>
<reference evidence="1" key="1">
    <citation type="submission" date="2014-09" db="EMBL/GenBank/DDBJ databases">
        <authorList>
            <person name="Magalhaes I.L.F."/>
            <person name="Oliveira U."/>
            <person name="Santos F.R."/>
            <person name="Vidigal T.H.D.A."/>
            <person name="Brescovit A.D."/>
            <person name="Santos A.J."/>
        </authorList>
    </citation>
    <scope>NUCLEOTIDE SEQUENCE</scope>
    <source>
        <tissue evidence="1">Shoot tissue taken approximately 20 cm above the soil surface</tissue>
    </source>
</reference>
<evidence type="ECO:0000313" key="1">
    <source>
        <dbReference type="EMBL" id="JAD26541.1"/>
    </source>
</evidence>
<organism evidence="1">
    <name type="scientific">Arundo donax</name>
    <name type="common">Giant reed</name>
    <name type="synonym">Donax arundinaceus</name>
    <dbReference type="NCBI Taxonomy" id="35708"/>
    <lineage>
        <taxon>Eukaryota</taxon>
        <taxon>Viridiplantae</taxon>
        <taxon>Streptophyta</taxon>
        <taxon>Embryophyta</taxon>
        <taxon>Tracheophyta</taxon>
        <taxon>Spermatophyta</taxon>
        <taxon>Magnoliopsida</taxon>
        <taxon>Liliopsida</taxon>
        <taxon>Poales</taxon>
        <taxon>Poaceae</taxon>
        <taxon>PACMAD clade</taxon>
        <taxon>Arundinoideae</taxon>
        <taxon>Arundineae</taxon>
        <taxon>Arundo</taxon>
    </lineage>
</organism>
<protein>
    <submittedName>
        <fullName evidence="1">Uncharacterized protein</fullName>
    </submittedName>
</protein>
<reference evidence="1" key="2">
    <citation type="journal article" date="2015" name="Data Brief">
        <title>Shoot transcriptome of the giant reed, Arundo donax.</title>
        <authorList>
            <person name="Barrero R.A."/>
            <person name="Guerrero F.D."/>
            <person name="Moolhuijzen P."/>
            <person name="Goolsby J.A."/>
            <person name="Tidwell J."/>
            <person name="Bellgard S.E."/>
            <person name="Bellgard M.I."/>
        </authorList>
    </citation>
    <scope>NUCLEOTIDE SEQUENCE</scope>
    <source>
        <tissue evidence="1">Shoot tissue taken approximately 20 cm above the soil surface</tissue>
    </source>
</reference>
<proteinExistence type="predicted"/>
<sequence>MFSVLFWLFFGVFL</sequence>
<name>A0A0A8YK71_ARUDO</name>
<dbReference type="EMBL" id="GBRH01271354">
    <property type="protein sequence ID" value="JAD26541.1"/>
    <property type="molecule type" value="Transcribed_RNA"/>
</dbReference>